<reference evidence="3 4" key="1">
    <citation type="submission" date="2020-09" db="EMBL/GenBank/DDBJ databases">
        <authorList>
            <person name="Ashkenazy H."/>
        </authorList>
    </citation>
    <scope>NUCLEOTIDE SEQUENCE [LARGE SCALE GENOMIC DNA]</scope>
    <source>
        <strain evidence="4">cv. Cdm-0</strain>
    </source>
</reference>
<dbReference type="AlphaFoldDB" id="A0A7G2EW58"/>
<sequence>MDEMYYELAPRNKERIYDMFFFMRRASSTVPPPPPQEMSQDYLQMQLEVADLKERQRDQEAKLADLKERLRAMLDMIVDQNPIIASALRAREATNSEREKASSGQEMTEKERDYDALFDIIVEQNPMLASAVRALRATDSERAETSIGIPVQNPEAKQLVNLDLHIFPTLSTLHLYTVGAEANCSLLSLLILYSFEETSDLALPTLTLITGRILQNFDLRLSHS</sequence>
<keyword evidence="1" id="KW-0175">Coiled coil</keyword>
<evidence type="ECO:0000313" key="4">
    <source>
        <dbReference type="Proteomes" id="UP000516314"/>
    </source>
</evidence>
<protein>
    <submittedName>
        <fullName evidence="3">(thale cress) hypothetical protein</fullName>
    </submittedName>
</protein>
<evidence type="ECO:0000256" key="2">
    <source>
        <dbReference type="SAM" id="MobiDB-lite"/>
    </source>
</evidence>
<accession>A0A7G2EW58</accession>
<name>A0A7G2EW58_ARATH</name>
<dbReference type="Proteomes" id="UP000516314">
    <property type="component" value="Chromosome 3"/>
</dbReference>
<organism evidence="3 4">
    <name type="scientific">Arabidopsis thaliana</name>
    <name type="common">Mouse-ear cress</name>
    <dbReference type="NCBI Taxonomy" id="3702"/>
    <lineage>
        <taxon>Eukaryota</taxon>
        <taxon>Viridiplantae</taxon>
        <taxon>Streptophyta</taxon>
        <taxon>Embryophyta</taxon>
        <taxon>Tracheophyta</taxon>
        <taxon>Spermatophyta</taxon>
        <taxon>Magnoliopsida</taxon>
        <taxon>eudicotyledons</taxon>
        <taxon>Gunneridae</taxon>
        <taxon>Pentapetalae</taxon>
        <taxon>rosids</taxon>
        <taxon>malvids</taxon>
        <taxon>Brassicales</taxon>
        <taxon>Brassicaceae</taxon>
        <taxon>Camelineae</taxon>
        <taxon>Arabidopsis</taxon>
    </lineage>
</organism>
<dbReference type="EMBL" id="LR881468">
    <property type="protein sequence ID" value="CAD5326222.1"/>
    <property type="molecule type" value="Genomic_DNA"/>
</dbReference>
<gene>
    <name evidence="3" type="ORF">AT9943_LOCUS14004</name>
</gene>
<evidence type="ECO:0000313" key="3">
    <source>
        <dbReference type="EMBL" id="CAD5326222.1"/>
    </source>
</evidence>
<feature type="coiled-coil region" evidence="1">
    <location>
        <begin position="42"/>
        <end position="76"/>
    </location>
</feature>
<feature type="region of interest" description="Disordered" evidence="2">
    <location>
        <begin position="90"/>
        <end position="110"/>
    </location>
</feature>
<evidence type="ECO:0000256" key="1">
    <source>
        <dbReference type="SAM" id="Coils"/>
    </source>
</evidence>
<proteinExistence type="predicted"/>